<feature type="domain" description="MaoC-like" evidence="1">
    <location>
        <begin position="19"/>
        <end position="115"/>
    </location>
</feature>
<sequence>MNSIKYYWEDFTPGWQCESQSRKLTAREITDFAREYDPQPYHIDEEAAKSTPFGGLIASGWHTCSIAMRLMCDSYLLQTSCIGSPGLDELRWFKPVRPGDSLRLKTTALDQTPSKKDPTRGTVKFRWDVLNQKDEVVCTIMGRQHYRRRTPAVGQD</sequence>
<name>A0A840USS3_9BACT</name>
<dbReference type="InterPro" id="IPR029069">
    <property type="entry name" value="HotDog_dom_sf"/>
</dbReference>
<dbReference type="SUPFAM" id="SSF54637">
    <property type="entry name" value="Thioesterase/thiol ester dehydrase-isomerase"/>
    <property type="match status" value="1"/>
</dbReference>
<keyword evidence="3" id="KW-1185">Reference proteome</keyword>
<gene>
    <name evidence="2" type="ORF">HNQ81_003009</name>
</gene>
<dbReference type="AlphaFoldDB" id="A0A840USS3"/>
<dbReference type="EMBL" id="JACHEO010000022">
    <property type="protein sequence ID" value="MBB5349257.1"/>
    <property type="molecule type" value="Genomic_DNA"/>
</dbReference>
<dbReference type="PANTHER" id="PTHR43664">
    <property type="entry name" value="MONOAMINE OXIDASE-RELATED"/>
    <property type="match status" value="1"/>
</dbReference>
<organism evidence="2 3">
    <name type="scientific">Desulfoprunum benzoelyticum</name>
    <dbReference type="NCBI Taxonomy" id="1506996"/>
    <lineage>
        <taxon>Bacteria</taxon>
        <taxon>Pseudomonadati</taxon>
        <taxon>Thermodesulfobacteriota</taxon>
        <taxon>Desulfobulbia</taxon>
        <taxon>Desulfobulbales</taxon>
        <taxon>Desulfobulbaceae</taxon>
        <taxon>Desulfoprunum</taxon>
    </lineage>
</organism>
<dbReference type="Gene3D" id="3.10.129.10">
    <property type="entry name" value="Hotdog Thioesterase"/>
    <property type="match status" value="1"/>
</dbReference>
<evidence type="ECO:0000313" key="3">
    <source>
        <dbReference type="Proteomes" id="UP000539642"/>
    </source>
</evidence>
<dbReference type="InterPro" id="IPR052342">
    <property type="entry name" value="MCH/BMMD"/>
</dbReference>
<comment type="caution">
    <text evidence="2">The sequence shown here is derived from an EMBL/GenBank/DDBJ whole genome shotgun (WGS) entry which is preliminary data.</text>
</comment>
<protein>
    <submittedName>
        <fullName evidence="2">Acyl dehydratase</fullName>
    </submittedName>
</protein>
<proteinExistence type="predicted"/>
<accession>A0A840USS3</accession>
<dbReference type="Pfam" id="PF01575">
    <property type="entry name" value="MaoC_dehydratas"/>
    <property type="match status" value="1"/>
</dbReference>
<reference evidence="2 3" key="1">
    <citation type="submission" date="2020-08" db="EMBL/GenBank/DDBJ databases">
        <title>Genomic Encyclopedia of Type Strains, Phase IV (KMG-IV): sequencing the most valuable type-strain genomes for metagenomic binning, comparative biology and taxonomic classification.</title>
        <authorList>
            <person name="Goeker M."/>
        </authorList>
    </citation>
    <scope>NUCLEOTIDE SEQUENCE [LARGE SCALE GENOMIC DNA]</scope>
    <source>
        <strain evidence="2 3">DSM 28570</strain>
    </source>
</reference>
<evidence type="ECO:0000259" key="1">
    <source>
        <dbReference type="Pfam" id="PF01575"/>
    </source>
</evidence>
<evidence type="ECO:0000313" key="2">
    <source>
        <dbReference type="EMBL" id="MBB5349257.1"/>
    </source>
</evidence>
<dbReference type="InterPro" id="IPR002539">
    <property type="entry name" value="MaoC-like_dom"/>
</dbReference>
<dbReference type="PANTHER" id="PTHR43664:SF1">
    <property type="entry name" value="BETA-METHYLMALYL-COA DEHYDRATASE"/>
    <property type="match status" value="1"/>
</dbReference>
<dbReference type="CDD" id="cd03454">
    <property type="entry name" value="YdeM"/>
    <property type="match status" value="1"/>
</dbReference>
<dbReference type="Proteomes" id="UP000539642">
    <property type="component" value="Unassembled WGS sequence"/>
</dbReference>
<dbReference type="RefSeq" id="WP_183352065.1">
    <property type="nucleotide sequence ID" value="NZ_JACHEO010000022.1"/>
</dbReference>